<gene>
    <name evidence="1" type="ORF">DWV00_08635</name>
</gene>
<comment type="caution">
    <text evidence="1">The sequence shown here is derived from an EMBL/GenBank/DDBJ whole genome shotgun (WGS) entry which is preliminary data.</text>
</comment>
<dbReference type="OrthoDB" id="8776654at2"/>
<evidence type="ECO:0000313" key="2">
    <source>
        <dbReference type="Proteomes" id="UP000256838"/>
    </source>
</evidence>
<evidence type="ECO:0000313" key="1">
    <source>
        <dbReference type="EMBL" id="RDU99182.1"/>
    </source>
</evidence>
<dbReference type="Proteomes" id="UP000256838">
    <property type="component" value="Unassembled WGS sequence"/>
</dbReference>
<accession>A0A3D8K296</accession>
<proteinExistence type="predicted"/>
<dbReference type="InterPro" id="IPR022283">
    <property type="entry name" value="PRTRC_protein-F"/>
</dbReference>
<keyword evidence="2" id="KW-1185">Reference proteome</keyword>
<dbReference type="AlphaFoldDB" id="A0A3D8K296"/>
<reference evidence="1 2" key="1">
    <citation type="submission" date="2018-08" db="EMBL/GenBank/DDBJ databases">
        <title>Paraburkholderia sp. DHOM06 isolated from forest soil.</title>
        <authorList>
            <person name="Gao Z.-H."/>
            <person name="Qiu L.-H."/>
        </authorList>
    </citation>
    <scope>NUCLEOTIDE SEQUENCE [LARGE SCALE GENOMIC DNA]</scope>
    <source>
        <strain evidence="1 2">DHOM06</strain>
    </source>
</reference>
<name>A0A3D8K296_9BURK</name>
<sequence>MSFNPITLPSLAEIPARYVIQSRESFTRPLAKALLDNGLIEAGDIVRVPTSEGALCADVLSRYWAEITRDLSMFDWQLRIGQNQYSRSWNGDLSTEDGKAFVFIHTTGGPVSCGTISIGGAMKYLEGLQRGFGQTILSALYDVLGMLPLVCTTRDTIGIGQHVYWQGYGNEKDAIEELTACYDCTEKELLDQHEFVSRKEMFGPMPQWAAHPKRRLPRRMIDRVSGYDHFANTVVQAMDELWTVLTFCGPFPELSSPDLYADLLDFTLIVRWDEHDSTGRIIDDYMHFACEGDYIEAASVSTLDLSDLSISKWLQGILATAKLARAAERVLDLLGSNEYEEQRSLVRVFA</sequence>
<organism evidence="1 2">
    <name type="scientific">Trinickia dinghuensis</name>
    <dbReference type="NCBI Taxonomy" id="2291023"/>
    <lineage>
        <taxon>Bacteria</taxon>
        <taxon>Pseudomonadati</taxon>
        <taxon>Pseudomonadota</taxon>
        <taxon>Betaproteobacteria</taxon>
        <taxon>Burkholderiales</taxon>
        <taxon>Burkholderiaceae</taxon>
        <taxon>Trinickia</taxon>
    </lineage>
</organism>
<protein>
    <submittedName>
        <fullName evidence="1">PRTRC system protein F</fullName>
    </submittedName>
</protein>
<dbReference type="NCBIfam" id="TIGR03742">
    <property type="entry name" value="PRTRC_F"/>
    <property type="match status" value="1"/>
</dbReference>
<dbReference type="EMBL" id="QRGA01000005">
    <property type="protein sequence ID" value="RDU99182.1"/>
    <property type="molecule type" value="Genomic_DNA"/>
</dbReference>
<dbReference type="RefSeq" id="WP_115533154.1">
    <property type="nucleotide sequence ID" value="NZ_QRGA01000005.1"/>
</dbReference>